<protein>
    <recommendedName>
        <fullName evidence="5">biotin--[biotin carboxyl-carrier protein] ligase</fullName>
        <ecNumber evidence="5">6.3.4.15</ecNumber>
    </recommendedName>
</protein>
<dbReference type="GO" id="GO:0005737">
    <property type="term" value="C:cytoplasm"/>
    <property type="evidence" value="ECO:0007669"/>
    <property type="project" value="TreeGrafter"/>
</dbReference>
<dbReference type="PANTHER" id="PTHR12835">
    <property type="entry name" value="BIOTIN PROTEIN LIGASE"/>
    <property type="match status" value="1"/>
</dbReference>
<evidence type="ECO:0000259" key="6">
    <source>
        <dbReference type="PROSITE" id="PS51733"/>
    </source>
</evidence>
<dbReference type="GO" id="GO:0004077">
    <property type="term" value="F:biotin--[biotin carboxyl-carrier protein] ligase activity"/>
    <property type="evidence" value="ECO:0007669"/>
    <property type="project" value="UniProtKB-EC"/>
</dbReference>
<dbReference type="EMBL" id="VIGW01000005">
    <property type="protein sequence ID" value="TWS19292.1"/>
    <property type="molecule type" value="Genomic_DNA"/>
</dbReference>
<dbReference type="InterPro" id="IPR045864">
    <property type="entry name" value="aa-tRNA-synth_II/BPL/LPL"/>
</dbReference>
<proteinExistence type="predicted"/>
<dbReference type="Pfam" id="PF02237">
    <property type="entry name" value="BPL_C"/>
    <property type="match status" value="1"/>
</dbReference>
<dbReference type="SUPFAM" id="SSF50037">
    <property type="entry name" value="C-terminal domain of transcriptional repressors"/>
    <property type="match status" value="1"/>
</dbReference>
<dbReference type="InterPro" id="IPR008988">
    <property type="entry name" value="Transcriptional_repressor_C"/>
</dbReference>
<dbReference type="EC" id="6.3.4.15" evidence="5"/>
<evidence type="ECO:0000256" key="5">
    <source>
        <dbReference type="ARBA" id="ARBA00024227"/>
    </source>
</evidence>
<feature type="domain" description="BPL/LPL catalytic" evidence="6">
    <location>
        <begin position="28"/>
        <end position="222"/>
    </location>
</feature>
<dbReference type="OrthoDB" id="9807064at2"/>
<dbReference type="Gene3D" id="3.30.930.10">
    <property type="entry name" value="Bira Bifunctional Protein, Domain 2"/>
    <property type="match status" value="1"/>
</dbReference>
<evidence type="ECO:0000256" key="4">
    <source>
        <dbReference type="ARBA" id="ARBA00023267"/>
    </source>
</evidence>
<dbReference type="InterPro" id="IPR004408">
    <property type="entry name" value="Biotin_CoA_COase_ligase"/>
</dbReference>
<sequence length="289" mass="29477">MNPTLTNRVDSEPHSPSKEEVVVLPDQTAIAAAVRGTRWHQVSVVPTTGSTNADLADGVRAGDEPGRVLIADVQTAGRGRHQRSWSAPSGTQLSISVTVAVPPGATPRAGWLSLVTGVAAVAAVREVTGLSAGLKWPNDVLVEASEGKRGGKTAGILSELATAPGGNLVAVIGTGLNTTLAAADVPVDTATSLQLAGAEDPDRTALAIAYLRHLDAGLTAWTDDPAAVRADYLAACVTVGQEVTVTLPADEVVRGTAVDVDAEGRIVVRDAAGTRHVLSAGDVTHLRPA</sequence>
<dbReference type="InterPro" id="IPR003142">
    <property type="entry name" value="BPL_C"/>
</dbReference>
<organism evidence="7 8">
    <name type="scientific">Tsukamurella asaccharolytica</name>
    <dbReference type="NCBI Taxonomy" id="2592067"/>
    <lineage>
        <taxon>Bacteria</taxon>
        <taxon>Bacillati</taxon>
        <taxon>Actinomycetota</taxon>
        <taxon>Actinomycetes</taxon>
        <taxon>Mycobacteriales</taxon>
        <taxon>Tsukamurellaceae</taxon>
        <taxon>Tsukamurella</taxon>
    </lineage>
</organism>
<dbReference type="InterPro" id="IPR004143">
    <property type="entry name" value="BPL_LPL_catalytic"/>
</dbReference>
<keyword evidence="3" id="KW-0067">ATP-binding</keyword>
<dbReference type="Pfam" id="PF03099">
    <property type="entry name" value="BPL_LplA_LipB"/>
    <property type="match status" value="1"/>
</dbReference>
<dbReference type="AlphaFoldDB" id="A0A5C5R9H4"/>
<name>A0A5C5R9H4_9ACTN</name>
<dbReference type="SUPFAM" id="SSF55681">
    <property type="entry name" value="Class II aaRS and biotin synthetases"/>
    <property type="match status" value="1"/>
</dbReference>
<evidence type="ECO:0000256" key="1">
    <source>
        <dbReference type="ARBA" id="ARBA00022598"/>
    </source>
</evidence>
<keyword evidence="2" id="KW-0547">Nucleotide-binding</keyword>
<comment type="caution">
    <text evidence="7">The sequence shown here is derived from an EMBL/GenBank/DDBJ whole genome shotgun (WGS) entry which is preliminary data.</text>
</comment>
<keyword evidence="8" id="KW-1185">Reference proteome</keyword>
<dbReference type="GO" id="GO:0005524">
    <property type="term" value="F:ATP binding"/>
    <property type="evidence" value="ECO:0007669"/>
    <property type="project" value="UniProtKB-KW"/>
</dbReference>
<evidence type="ECO:0000313" key="7">
    <source>
        <dbReference type="EMBL" id="TWS19292.1"/>
    </source>
</evidence>
<evidence type="ECO:0000256" key="3">
    <source>
        <dbReference type="ARBA" id="ARBA00022840"/>
    </source>
</evidence>
<dbReference type="Proteomes" id="UP000317291">
    <property type="component" value="Unassembled WGS sequence"/>
</dbReference>
<dbReference type="PANTHER" id="PTHR12835:SF5">
    <property type="entry name" value="BIOTIN--PROTEIN LIGASE"/>
    <property type="match status" value="1"/>
</dbReference>
<gene>
    <name evidence="7" type="ORF">FK529_12355</name>
</gene>
<dbReference type="Gene3D" id="2.30.30.100">
    <property type="match status" value="1"/>
</dbReference>
<reference evidence="7 8" key="1">
    <citation type="submission" date="2019-06" db="EMBL/GenBank/DDBJ databases">
        <title>Tsukamurella conjunctivitidis sp. nov., Tsukamurella assacharolytica sp. nov. and Tsukamurella sputae sp. nov. isolated from patients with conjunctivitis, bacteraemia (lymphoma) and respiratory infection (sputum) in Hong Kong.</title>
        <authorList>
            <person name="Teng J.L.L."/>
            <person name="Lee H.H."/>
            <person name="Fong J.Y.H."/>
            <person name="Fok K.M.N."/>
            <person name="Lau S.K.P."/>
            <person name="Woo P.C.Y."/>
        </authorList>
    </citation>
    <scope>NUCLEOTIDE SEQUENCE [LARGE SCALE GENOMIC DNA]</scope>
    <source>
        <strain evidence="7 8">HKU71</strain>
    </source>
</reference>
<keyword evidence="4" id="KW-0092">Biotin</keyword>
<dbReference type="CDD" id="cd16442">
    <property type="entry name" value="BPL"/>
    <property type="match status" value="1"/>
</dbReference>
<dbReference type="NCBIfam" id="TIGR00121">
    <property type="entry name" value="birA_ligase"/>
    <property type="match status" value="1"/>
</dbReference>
<evidence type="ECO:0000313" key="8">
    <source>
        <dbReference type="Proteomes" id="UP000317291"/>
    </source>
</evidence>
<dbReference type="PROSITE" id="PS51733">
    <property type="entry name" value="BPL_LPL_CATALYTIC"/>
    <property type="match status" value="1"/>
</dbReference>
<accession>A0A5C5R9H4</accession>
<keyword evidence="1 7" id="KW-0436">Ligase</keyword>
<evidence type="ECO:0000256" key="2">
    <source>
        <dbReference type="ARBA" id="ARBA00022741"/>
    </source>
</evidence>